<evidence type="ECO:0000313" key="1">
    <source>
        <dbReference type="EMBL" id="MPN29054.1"/>
    </source>
</evidence>
<proteinExistence type="predicted"/>
<accession>A0A645GYE5</accession>
<sequence length="110" mass="12051">MAFVISAHHIVRAVAHIVQIGDALIHQQAGVDDRVARLEQGFAQGILVRPLRFIRKGNADAQAFGILIPHGKQHDVAILIWIYFRRPVIAGSPFHLAQGLLLIAPSPQVT</sequence>
<gene>
    <name evidence="1" type="ORF">SDC9_176502</name>
</gene>
<reference evidence="1" key="1">
    <citation type="submission" date="2019-08" db="EMBL/GenBank/DDBJ databases">
        <authorList>
            <person name="Kucharzyk K."/>
            <person name="Murdoch R.W."/>
            <person name="Higgins S."/>
            <person name="Loffler F."/>
        </authorList>
    </citation>
    <scope>NUCLEOTIDE SEQUENCE</scope>
</reference>
<name>A0A645GYE5_9ZZZZ</name>
<comment type="caution">
    <text evidence="1">The sequence shown here is derived from an EMBL/GenBank/DDBJ whole genome shotgun (WGS) entry which is preliminary data.</text>
</comment>
<dbReference type="AlphaFoldDB" id="A0A645GYE5"/>
<protein>
    <submittedName>
        <fullName evidence="1">Uncharacterized protein</fullName>
    </submittedName>
</protein>
<dbReference type="EMBL" id="VSSQ01079572">
    <property type="protein sequence ID" value="MPN29054.1"/>
    <property type="molecule type" value="Genomic_DNA"/>
</dbReference>
<organism evidence="1">
    <name type="scientific">bioreactor metagenome</name>
    <dbReference type="NCBI Taxonomy" id="1076179"/>
    <lineage>
        <taxon>unclassified sequences</taxon>
        <taxon>metagenomes</taxon>
        <taxon>ecological metagenomes</taxon>
    </lineage>
</organism>